<feature type="region of interest" description="Disordered" evidence="5">
    <location>
        <begin position="59"/>
        <end position="78"/>
    </location>
</feature>
<proteinExistence type="inferred from homology"/>
<feature type="domain" description="PPM-type phosphatase" evidence="6">
    <location>
        <begin position="86"/>
        <end position="327"/>
    </location>
</feature>
<comment type="catalytic activity">
    <reaction evidence="2 4">
        <text>O-phospho-L-seryl-[protein] + H2O = L-seryl-[protein] + phosphate</text>
        <dbReference type="Rhea" id="RHEA:20629"/>
        <dbReference type="Rhea" id="RHEA-COMP:9863"/>
        <dbReference type="Rhea" id="RHEA-COMP:11604"/>
        <dbReference type="ChEBI" id="CHEBI:15377"/>
        <dbReference type="ChEBI" id="CHEBI:29999"/>
        <dbReference type="ChEBI" id="CHEBI:43474"/>
        <dbReference type="ChEBI" id="CHEBI:83421"/>
        <dbReference type="EC" id="3.1.3.16"/>
    </reaction>
</comment>
<dbReference type="InterPro" id="IPR039123">
    <property type="entry name" value="PPTC7"/>
</dbReference>
<dbReference type="OrthoDB" id="681748at2759"/>
<evidence type="ECO:0000256" key="5">
    <source>
        <dbReference type="SAM" id="MobiDB-lite"/>
    </source>
</evidence>
<comment type="cofactor">
    <cofactor evidence="4">
        <name>Mg(2+)</name>
        <dbReference type="ChEBI" id="CHEBI:18420"/>
    </cofactor>
</comment>
<keyword evidence="4" id="KW-0378">Hydrolase</keyword>
<dbReference type="PANTHER" id="PTHR12320:SF87">
    <property type="entry name" value="PROTEIN PHOSPHATASE 2C 24-RELATED"/>
    <property type="match status" value="1"/>
</dbReference>
<dbReference type="SMART" id="SM00331">
    <property type="entry name" value="PP2C_SIG"/>
    <property type="match status" value="1"/>
</dbReference>
<dbReference type="PROSITE" id="PS51746">
    <property type="entry name" value="PPM_2"/>
    <property type="match status" value="1"/>
</dbReference>
<sequence length="330" mass="35847">MEALPQIRQTLSEIDSRIPDALRVAMGVRFRASPALDPRVQDDVARFAAACRLQPCQPPEGDDPMECDGDTESYSSMECDKAPPQALRVEAASCYLPDHNEDMHFVHQEAGVVGVADGVGGFRAQGVDAAAFSRALMTNAYEAVVAAMPSTDFCPYALLEAAYQDAVAARTQGGSTAVLLSLVGRTLRYAYVGDSSFAVFRDGKLFFRSEVQQNFFNCPFQLCVKDGNSVSSAARGVIEVEEGDIVVAGTDGLFDNVSNLELQRVVMMGRVLGFSPKHTADVLAGFAYEASMMTNRDTPFSIESRRREGTTFRRGKRDDITVVVFYIVGS</sequence>
<feature type="compositionally biased region" description="Acidic residues" evidence="5">
    <location>
        <begin position="60"/>
        <end position="71"/>
    </location>
</feature>
<dbReference type="Proteomes" id="UP000479710">
    <property type="component" value="Unassembled WGS sequence"/>
</dbReference>
<dbReference type="SUPFAM" id="SSF81606">
    <property type="entry name" value="PP2C-like"/>
    <property type="match status" value="1"/>
</dbReference>
<dbReference type="Pfam" id="PF07228">
    <property type="entry name" value="SpoIIE"/>
    <property type="match status" value="1"/>
</dbReference>
<dbReference type="InterPro" id="IPR001932">
    <property type="entry name" value="PPM-type_phosphatase-like_dom"/>
</dbReference>
<evidence type="ECO:0000259" key="6">
    <source>
        <dbReference type="PROSITE" id="PS51746"/>
    </source>
</evidence>
<keyword evidence="4" id="KW-0460">Magnesium</keyword>
<dbReference type="SMART" id="SM00332">
    <property type="entry name" value="PP2Cc"/>
    <property type="match status" value="1"/>
</dbReference>
<comment type="catalytic activity">
    <reaction evidence="3 4">
        <text>O-phospho-L-threonyl-[protein] + H2O = L-threonyl-[protein] + phosphate</text>
        <dbReference type="Rhea" id="RHEA:47004"/>
        <dbReference type="Rhea" id="RHEA-COMP:11060"/>
        <dbReference type="Rhea" id="RHEA-COMP:11605"/>
        <dbReference type="ChEBI" id="CHEBI:15377"/>
        <dbReference type="ChEBI" id="CHEBI:30013"/>
        <dbReference type="ChEBI" id="CHEBI:43474"/>
        <dbReference type="ChEBI" id="CHEBI:61977"/>
        <dbReference type="EC" id="3.1.3.16"/>
    </reaction>
</comment>
<evidence type="ECO:0000256" key="2">
    <source>
        <dbReference type="ARBA" id="ARBA00047761"/>
    </source>
</evidence>
<dbReference type="EC" id="3.1.3.16" evidence="4"/>
<dbReference type="Gene3D" id="3.60.40.10">
    <property type="entry name" value="PPM-type phosphatase domain"/>
    <property type="match status" value="1"/>
</dbReference>
<dbReference type="AlphaFoldDB" id="A0A6G1F4B4"/>
<keyword evidence="8" id="KW-1185">Reference proteome</keyword>
<comment type="similarity">
    <text evidence="4">Belongs to the PP2C family.</text>
</comment>
<dbReference type="EMBL" id="SPHZ02000001">
    <property type="protein sequence ID" value="KAF0931747.1"/>
    <property type="molecule type" value="Genomic_DNA"/>
</dbReference>
<accession>A0A6G1F4B4</accession>
<keyword evidence="4" id="KW-0904">Protein phosphatase</keyword>
<comment type="caution">
    <text evidence="7">The sequence shown here is derived from an EMBL/GenBank/DDBJ whole genome shotgun (WGS) entry which is preliminary data.</text>
</comment>
<reference evidence="7 8" key="1">
    <citation type="submission" date="2019-11" db="EMBL/GenBank/DDBJ databases">
        <title>Whole genome sequence of Oryza granulata.</title>
        <authorList>
            <person name="Li W."/>
        </authorList>
    </citation>
    <scope>NUCLEOTIDE SEQUENCE [LARGE SCALE GENOMIC DNA]</scope>
    <source>
        <strain evidence="8">cv. Menghai</strain>
        <tissue evidence="7">Leaf</tissue>
    </source>
</reference>
<organism evidence="7 8">
    <name type="scientific">Oryza meyeriana var. granulata</name>
    <dbReference type="NCBI Taxonomy" id="110450"/>
    <lineage>
        <taxon>Eukaryota</taxon>
        <taxon>Viridiplantae</taxon>
        <taxon>Streptophyta</taxon>
        <taxon>Embryophyta</taxon>
        <taxon>Tracheophyta</taxon>
        <taxon>Spermatophyta</taxon>
        <taxon>Magnoliopsida</taxon>
        <taxon>Liliopsida</taxon>
        <taxon>Poales</taxon>
        <taxon>Poaceae</taxon>
        <taxon>BOP clade</taxon>
        <taxon>Oryzoideae</taxon>
        <taxon>Oryzeae</taxon>
        <taxon>Oryzinae</taxon>
        <taxon>Oryza</taxon>
        <taxon>Oryza meyeriana</taxon>
    </lineage>
</organism>
<keyword evidence="1 4" id="KW-0479">Metal-binding</keyword>
<keyword evidence="4" id="KW-0464">Manganese</keyword>
<name>A0A6G1F4B4_9ORYZ</name>
<dbReference type="GO" id="GO:0004722">
    <property type="term" value="F:protein serine/threonine phosphatase activity"/>
    <property type="evidence" value="ECO:0007669"/>
    <property type="project" value="UniProtKB-EC"/>
</dbReference>
<evidence type="ECO:0000256" key="3">
    <source>
        <dbReference type="ARBA" id="ARBA00048336"/>
    </source>
</evidence>
<evidence type="ECO:0000313" key="8">
    <source>
        <dbReference type="Proteomes" id="UP000479710"/>
    </source>
</evidence>
<protein>
    <recommendedName>
        <fullName evidence="4">Protein phosphatase</fullName>
        <ecNumber evidence="4">3.1.3.16</ecNumber>
    </recommendedName>
</protein>
<evidence type="ECO:0000256" key="1">
    <source>
        <dbReference type="ARBA" id="ARBA00022723"/>
    </source>
</evidence>
<gene>
    <name evidence="7" type="ORF">E2562_005734</name>
</gene>
<evidence type="ECO:0000313" key="7">
    <source>
        <dbReference type="EMBL" id="KAF0931747.1"/>
    </source>
</evidence>
<evidence type="ECO:0000256" key="4">
    <source>
        <dbReference type="RuleBase" id="RU366020"/>
    </source>
</evidence>
<dbReference type="InterPro" id="IPR036457">
    <property type="entry name" value="PPM-type-like_dom_sf"/>
</dbReference>
<comment type="cofactor">
    <cofactor evidence="4">
        <name>Mn(2+)</name>
        <dbReference type="ChEBI" id="CHEBI:29035"/>
    </cofactor>
</comment>
<dbReference type="PANTHER" id="PTHR12320">
    <property type="entry name" value="PROTEIN PHOSPHATASE 2C"/>
    <property type="match status" value="1"/>
</dbReference>
<dbReference type="GO" id="GO:0046872">
    <property type="term" value="F:metal ion binding"/>
    <property type="evidence" value="ECO:0007669"/>
    <property type="project" value="UniProtKB-UniRule"/>
</dbReference>